<dbReference type="Gene3D" id="3.40.50.10140">
    <property type="entry name" value="Toll/interleukin-1 receptor homology (TIR) domain"/>
    <property type="match status" value="2"/>
</dbReference>
<dbReference type="Pfam" id="PF13676">
    <property type="entry name" value="TIR_2"/>
    <property type="match status" value="2"/>
</dbReference>
<evidence type="ECO:0000313" key="3">
    <source>
        <dbReference type="Proteomes" id="UP000019146"/>
    </source>
</evidence>
<dbReference type="InterPro" id="IPR000157">
    <property type="entry name" value="TIR_dom"/>
</dbReference>
<dbReference type="Proteomes" id="UP000019146">
    <property type="component" value="Chromosome 2"/>
</dbReference>
<evidence type="ECO:0000259" key="1">
    <source>
        <dbReference type="PROSITE" id="PS50104"/>
    </source>
</evidence>
<feature type="domain" description="TIR" evidence="1">
    <location>
        <begin position="2"/>
        <end position="153"/>
    </location>
</feature>
<dbReference type="AlphaFoldDB" id="A0A0P0RHI8"/>
<reference evidence="2 3" key="1">
    <citation type="journal article" date="2014" name="Genome Announc.">
        <title>Draft Genome Sequence of the Haloacid-Degrading Burkholderia caribensis Strain MBA4.</title>
        <authorList>
            <person name="Pan Y."/>
            <person name="Kong K.F."/>
            <person name="Tsang J.S."/>
        </authorList>
    </citation>
    <scope>NUCLEOTIDE SEQUENCE [LARGE SCALE GENOMIC DNA]</scope>
    <source>
        <strain evidence="2 3">MBA4</strain>
    </source>
</reference>
<dbReference type="InterPro" id="IPR035897">
    <property type="entry name" value="Toll_tir_struct_dom_sf"/>
</dbReference>
<organism evidence="2 3">
    <name type="scientific">Paraburkholderia caribensis MBA4</name>
    <dbReference type="NCBI Taxonomy" id="1323664"/>
    <lineage>
        <taxon>Bacteria</taxon>
        <taxon>Pseudomonadati</taxon>
        <taxon>Pseudomonadota</taxon>
        <taxon>Betaproteobacteria</taxon>
        <taxon>Burkholderiales</taxon>
        <taxon>Burkholderiaceae</taxon>
        <taxon>Paraburkholderia</taxon>
    </lineage>
</organism>
<dbReference type="GeneID" id="69971718"/>
<gene>
    <name evidence="2" type="ORF">K788_00005100</name>
</gene>
<dbReference type="SUPFAM" id="SSF52200">
    <property type="entry name" value="Toll/Interleukin receptor TIR domain"/>
    <property type="match status" value="2"/>
</dbReference>
<proteinExistence type="predicted"/>
<dbReference type="KEGG" id="bcai:K788_00005100"/>
<name>A0A0P0RHI8_9BURK</name>
<dbReference type="GO" id="GO:0007165">
    <property type="term" value="P:signal transduction"/>
    <property type="evidence" value="ECO:0007669"/>
    <property type="project" value="InterPro"/>
</dbReference>
<sequence length="271" mass="30808">MKKPYVFISYSRQDREFTEKLSAALRVAGVETWTDVENIAAGENWQSKIEEGLLQARVLLYVASRNTSTSEWVNQELRAFMRGPGRIIPLIIDDDGPAAIPEPLQQFQWADFRSEFDDAFYSLLTALHEVQGAESLAKARFISRGYVFISYAYQDASFVEKLKLHLKKRGYAYWDFRESERNYQVDYTLELEGVIQNAEATLSVISPNWKKSPTSMQEMHFSKEVGTPVFLLRLSDPGPTLSLAGLTCIEFTGSHANGFEKLDSKMKSFGL</sequence>
<accession>A0A0P0RHI8</accession>
<dbReference type="RefSeq" id="WP_035999281.1">
    <property type="nucleotide sequence ID" value="NZ_CP012747.1"/>
</dbReference>
<dbReference type="SMART" id="SM00255">
    <property type="entry name" value="TIR"/>
    <property type="match status" value="1"/>
</dbReference>
<dbReference type="EMBL" id="CP012747">
    <property type="protein sequence ID" value="ALL67944.1"/>
    <property type="molecule type" value="Genomic_DNA"/>
</dbReference>
<protein>
    <submittedName>
        <fullName evidence="2">TIR domain</fullName>
    </submittedName>
</protein>
<evidence type="ECO:0000313" key="2">
    <source>
        <dbReference type="EMBL" id="ALL67944.1"/>
    </source>
</evidence>
<dbReference type="PROSITE" id="PS50104">
    <property type="entry name" value="TIR"/>
    <property type="match status" value="1"/>
</dbReference>